<protein>
    <submittedName>
        <fullName evidence="1">Uncharacterized protein</fullName>
    </submittedName>
</protein>
<sequence>MAPARGLVDDQVEVNLLPKLQGIFPLRQLAPEDALRAPLEKSERLLMLRLLVVRHVLTVLRPSDAAGLGALGL</sequence>
<proteinExistence type="predicted"/>
<evidence type="ECO:0000313" key="1">
    <source>
        <dbReference type="EMBL" id="CEP27233.1"/>
    </source>
</evidence>
<dbReference type="AlphaFoldDB" id="A0A0B7P182"/>
<name>A0A0B7P182_PROFF</name>
<reference evidence="1" key="1">
    <citation type="submission" date="2014-08" db="EMBL/GenBank/DDBJ databases">
        <authorList>
            <person name="Falentin Helene"/>
        </authorList>
    </citation>
    <scope>NUCLEOTIDE SEQUENCE</scope>
</reference>
<organism evidence="1">
    <name type="scientific">Propionibacterium freudenreichii subsp. freudenreichii</name>
    <dbReference type="NCBI Taxonomy" id="66712"/>
    <lineage>
        <taxon>Bacteria</taxon>
        <taxon>Bacillati</taxon>
        <taxon>Actinomycetota</taxon>
        <taxon>Actinomycetes</taxon>
        <taxon>Propionibacteriales</taxon>
        <taxon>Propionibacteriaceae</taxon>
        <taxon>Propionibacterium</taxon>
    </lineage>
</organism>
<dbReference type="EMBL" id="LM676429">
    <property type="protein sequence ID" value="CEP27233.1"/>
    <property type="molecule type" value="Genomic_DNA"/>
</dbReference>
<gene>
    <name evidence="1" type="ORF">PFCIRM138_00340</name>
</gene>
<accession>A0A0B7P182</accession>